<dbReference type="Proteomes" id="UP000470082">
    <property type="component" value="Unassembled WGS sequence"/>
</dbReference>
<keyword evidence="4" id="KW-1133">Transmembrane helix</keyword>
<keyword evidence="4" id="KW-0812">Transmembrane</keyword>
<dbReference type="GO" id="GO:0006270">
    <property type="term" value="P:DNA replication initiation"/>
    <property type="evidence" value="ECO:0007669"/>
    <property type="project" value="TreeGrafter"/>
</dbReference>
<dbReference type="InterPro" id="IPR001650">
    <property type="entry name" value="Helicase_C-like"/>
</dbReference>
<accession>A0A7X2N1T8</accession>
<dbReference type="GO" id="GO:0016787">
    <property type="term" value="F:hydrolase activity"/>
    <property type="evidence" value="ECO:0007669"/>
    <property type="project" value="InterPro"/>
</dbReference>
<dbReference type="SMART" id="SM00490">
    <property type="entry name" value="HELICc"/>
    <property type="match status" value="1"/>
</dbReference>
<dbReference type="Gene3D" id="3.40.50.300">
    <property type="entry name" value="P-loop containing nucleotide triphosphate hydrolases"/>
    <property type="match status" value="2"/>
</dbReference>
<dbReference type="PANTHER" id="PTHR30580">
    <property type="entry name" value="PRIMOSOMAL PROTEIN N"/>
    <property type="match status" value="1"/>
</dbReference>
<dbReference type="GO" id="GO:0006310">
    <property type="term" value="P:DNA recombination"/>
    <property type="evidence" value="ECO:0007669"/>
    <property type="project" value="TreeGrafter"/>
</dbReference>
<dbReference type="PANTHER" id="PTHR30580:SF1">
    <property type="entry name" value="COMF OPERON PROTEIN 1"/>
    <property type="match status" value="1"/>
</dbReference>
<dbReference type="SMART" id="SM00487">
    <property type="entry name" value="DEXDc"/>
    <property type="match status" value="1"/>
</dbReference>
<keyword evidence="7" id="KW-0347">Helicase</keyword>
<organism evidence="7 8">
    <name type="scientific">Floccifex porci</name>
    <dbReference type="NCBI Taxonomy" id="2606629"/>
    <lineage>
        <taxon>Bacteria</taxon>
        <taxon>Bacillati</taxon>
        <taxon>Bacillota</taxon>
        <taxon>Erysipelotrichia</taxon>
        <taxon>Erysipelotrichales</taxon>
        <taxon>Erysipelotrichaceae</taxon>
        <taxon>Floccifex</taxon>
    </lineage>
</organism>
<dbReference type="PROSITE" id="PS51194">
    <property type="entry name" value="HELICASE_CTER"/>
    <property type="match status" value="1"/>
</dbReference>
<keyword evidence="4" id="KW-0472">Membrane</keyword>
<sequence length="381" mass="43854">MKCYRCSNTDPAYFYFDQGVYYCRKCIMFSRLDANTKIKPVSLTHKIIQIQPKLKYELTTKQKEVSFKVCQLLKEGNDVFLYACTGAGKTEITLESICYYLSQGKKVGFAISRRQVVLEIRERLQKIFPSLHIVAVTQGYTKDTDGDIIVCTMHQLYRYPYAFDLLIMDEVDAFPYIGNDVLSSIASLSCTGQKLYLSATPDKTLLEKSKVVTLFQRPHGKPLLIPEVIVSPVFIQLFCILYYVKKWKEKQCLIFVPRRKDCIWLHYFLLPFVSNSFIHSQITNKDEIIDQFHQKKFQCLISTTLLERGITIPDVSVIVFSTDHIVYTVSTLIQILGRVGRSFSDPYGKGVLLCQSISPSIKECIHQLKQMNKDVESVMIK</sequence>
<proteinExistence type="predicted"/>
<evidence type="ECO:0000259" key="6">
    <source>
        <dbReference type="PROSITE" id="PS51194"/>
    </source>
</evidence>
<evidence type="ECO:0000313" key="8">
    <source>
        <dbReference type="Proteomes" id="UP000470082"/>
    </source>
</evidence>
<keyword evidence="7" id="KW-0378">Hydrolase</keyword>
<feature type="domain" description="Helicase C-terminal" evidence="6">
    <location>
        <begin position="236"/>
        <end position="381"/>
    </location>
</feature>
<dbReference type="InterPro" id="IPR014001">
    <property type="entry name" value="Helicase_ATP-bd"/>
</dbReference>
<evidence type="ECO:0000256" key="4">
    <source>
        <dbReference type="SAM" id="Phobius"/>
    </source>
</evidence>
<dbReference type="EMBL" id="VUMM01000002">
    <property type="protein sequence ID" value="MSS00881.1"/>
    <property type="molecule type" value="Genomic_DNA"/>
</dbReference>
<keyword evidence="2" id="KW-0067">ATP-binding</keyword>
<dbReference type="Pfam" id="PF00271">
    <property type="entry name" value="Helicase_C"/>
    <property type="match status" value="1"/>
</dbReference>
<name>A0A7X2N1T8_9FIRM</name>
<dbReference type="PROSITE" id="PS51192">
    <property type="entry name" value="HELICASE_ATP_BIND_1"/>
    <property type="match status" value="1"/>
</dbReference>
<dbReference type="SUPFAM" id="SSF52540">
    <property type="entry name" value="P-loop containing nucleoside triphosphate hydrolases"/>
    <property type="match status" value="1"/>
</dbReference>
<feature type="transmembrane region" description="Helical" evidence="4">
    <location>
        <begin position="223"/>
        <end position="244"/>
    </location>
</feature>
<dbReference type="GO" id="GO:0005524">
    <property type="term" value="F:ATP binding"/>
    <property type="evidence" value="ECO:0007669"/>
    <property type="project" value="UniProtKB-KW"/>
</dbReference>
<evidence type="ECO:0000259" key="5">
    <source>
        <dbReference type="PROSITE" id="PS51192"/>
    </source>
</evidence>
<comment type="caution">
    <text evidence="7">The sequence shown here is derived from an EMBL/GenBank/DDBJ whole genome shotgun (WGS) entry which is preliminary data.</text>
</comment>
<evidence type="ECO:0000256" key="3">
    <source>
        <dbReference type="ARBA" id="ARBA00023125"/>
    </source>
</evidence>
<protein>
    <submittedName>
        <fullName evidence="7">DEAD/DEAH box helicase</fullName>
    </submittedName>
</protein>
<gene>
    <name evidence="7" type="ORF">FYJ50_01880</name>
</gene>
<dbReference type="AlphaFoldDB" id="A0A7X2N1T8"/>
<dbReference type="Pfam" id="PF04851">
    <property type="entry name" value="ResIII"/>
    <property type="match status" value="1"/>
</dbReference>
<reference evidence="7 8" key="1">
    <citation type="submission" date="2019-08" db="EMBL/GenBank/DDBJ databases">
        <title>In-depth cultivation of the pig gut microbiome towards novel bacterial diversity and tailored functional studies.</title>
        <authorList>
            <person name="Wylensek D."/>
            <person name="Hitch T.C.A."/>
            <person name="Clavel T."/>
        </authorList>
    </citation>
    <scope>NUCLEOTIDE SEQUENCE [LARGE SCALE GENOMIC DNA]</scope>
    <source>
        <strain evidence="7 8">LKV-178-WT-2G</strain>
    </source>
</reference>
<dbReference type="GO" id="GO:0006302">
    <property type="term" value="P:double-strand break repair"/>
    <property type="evidence" value="ECO:0007669"/>
    <property type="project" value="TreeGrafter"/>
</dbReference>
<dbReference type="InterPro" id="IPR027417">
    <property type="entry name" value="P-loop_NTPase"/>
</dbReference>
<dbReference type="InterPro" id="IPR006935">
    <property type="entry name" value="Helicase/UvrB_N"/>
</dbReference>
<evidence type="ECO:0000313" key="7">
    <source>
        <dbReference type="EMBL" id="MSS00881.1"/>
    </source>
</evidence>
<keyword evidence="3" id="KW-0238">DNA-binding</keyword>
<keyword evidence="1" id="KW-0547">Nucleotide-binding</keyword>
<feature type="domain" description="Helicase ATP-binding" evidence="5">
    <location>
        <begin position="70"/>
        <end position="219"/>
    </location>
</feature>
<dbReference type="GO" id="GO:0043138">
    <property type="term" value="F:3'-5' DNA helicase activity"/>
    <property type="evidence" value="ECO:0007669"/>
    <property type="project" value="TreeGrafter"/>
</dbReference>
<evidence type="ECO:0000256" key="1">
    <source>
        <dbReference type="ARBA" id="ARBA00022741"/>
    </source>
</evidence>
<evidence type="ECO:0000256" key="2">
    <source>
        <dbReference type="ARBA" id="ARBA00022840"/>
    </source>
</evidence>
<dbReference type="GO" id="GO:0003677">
    <property type="term" value="F:DNA binding"/>
    <property type="evidence" value="ECO:0007669"/>
    <property type="project" value="UniProtKB-KW"/>
</dbReference>
<keyword evidence="8" id="KW-1185">Reference proteome</keyword>